<sequence length="92" mass="10928">MEILSVLFLIFFIAWIFAPVIKRWLFARIVNKMNKQFNEQFGQQTGDNKQRNGSFNSNQTEASSQQKQDLKEIDNKRFDKSEGEYVDFEEVK</sequence>
<protein>
    <submittedName>
        <fullName evidence="3">DUF4834 family protein</fullName>
    </submittedName>
</protein>
<dbReference type="Pfam" id="PF16118">
    <property type="entry name" value="DUF4834"/>
    <property type="match status" value="1"/>
</dbReference>
<dbReference type="InterPro" id="IPR032272">
    <property type="entry name" value="DUF4834"/>
</dbReference>
<dbReference type="RefSeq" id="WP_380078764.1">
    <property type="nucleotide sequence ID" value="NZ_JBHSGO010000170.1"/>
</dbReference>
<dbReference type="EMBL" id="JBHSGO010000170">
    <property type="protein sequence ID" value="MFC4666063.1"/>
    <property type="molecule type" value="Genomic_DNA"/>
</dbReference>
<name>A0ABV9K7X6_9PORP</name>
<proteinExistence type="predicted"/>
<dbReference type="Proteomes" id="UP001596020">
    <property type="component" value="Unassembled WGS sequence"/>
</dbReference>
<keyword evidence="2" id="KW-0472">Membrane</keyword>
<feature type="transmembrane region" description="Helical" evidence="2">
    <location>
        <begin position="6"/>
        <end position="25"/>
    </location>
</feature>
<organism evidence="3 4">
    <name type="scientific">Falsiporphyromonas endometrii</name>
    <dbReference type="NCBI Taxonomy" id="1387297"/>
    <lineage>
        <taxon>Bacteria</taxon>
        <taxon>Pseudomonadati</taxon>
        <taxon>Bacteroidota</taxon>
        <taxon>Bacteroidia</taxon>
        <taxon>Bacteroidales</taxon>
        <taxon>Porphyromonadaceae</taxon>
        <taxon>Falsiporphyromonas</taxon>
    </lineage>
</organism>
<evidence type="ECO:0000313" key="3">
    <source>
        <dbReference type="EMBL" id="MFC4666063.1"/>
    </source>
</evidence>
<feature type="region of interest" description="Disordered" evidence="1">
    <location>
        <begin position="41"/>
        <end position="78"/>
    </location>
</feature>
<evidence type="ECO:0000313" key="4">
    <source>
        <dbReference type="Proteomes" id="UP001596020"/>
    </source>
</evidence>
<reference evidence="4" key="1">
    <citation type="journal article" date="2019" name="Int. J. Syst. Evol. Microbiol.">
        <title>The Global Catalogue of Microorganisms (GCM) 10K type strain sequencing project: providing services to taxonomists for standard genome sequencing and annotation.</title>
        <authorList>
            <consortium name="The Broad Institute Genomics Platform"/>
            <consortium name="The Broad Institute Genome Sequencing Center for Infectious Disease"/>
            <person name="Wu L."/>
            <person name="Ma J."/>
        </authorList>
    </citation>
    <scope>NUCLEOTIDE SEQUENCE [LARGE SCALE GENOMIC DNA]</scope>
    <source>
        <strain evidence="4">CGMCC 4.7357</strain>
    </source>
</reference>
<keyword evidence="2" id="KW-1133">Transmembrane helix</keyword>
<accession>A0ABV9K7X6</accession>
<gene>
    <name evidence="3" type="ORF">ACFO3G_05550</name>
</gene>
<feature type="compositionally biased region" description="Polar residues" evidence="1">
    <location>
        <begin position="41"/>
        <end position="67"/>
    </location>
</feature>
<comment type="caution">
    <text evidence="3">The sequence shown here is derived from an EMBL/GenBank/DDBJ whole genome shotgun (WGS) entry which is preliminary data.</text>
</comment>
<keyword evidence="4" id="KW-1185">Reference proteome</keyword>
<evidence type="ECO:0000256" key="2">
    <source>
        <dbReference type="SAM" id="Phobius"/>
    </source>
</evidence>
<evidence type="ECO:0000256" key="1">
    <source>
        <dbReference type="SAM" id="MobiDB-lite"/>
    </source>
</evidence>
<feature type="compositionally biased region" description="Basic and acidic residues" evidence="1">
    <location>
        <begin position="68"/>
        <end position="78"/>
    </location>
</feature>
<keyword evidence="2" id="KW-0812">Transmembrane</keyword>